<evidence type="ECO:0000256" key="5">
    <source>
        <dbReference type="ARBA" id="ARBA00022840"/>
    </source>
</evidence>
<dbReference type="GO" id="GO:0005737">
    <property type="term" value="C:cytoplasm"/>
    <property type="evidence" value="ECO:0007669"/>
    <property type="project" value="TreeGrafter"/>
</dbReference>
<dbReference type="InterPro" id="IPR033701">
    <property type="entry name" value="POLO_box_1"/>
</dbReference>
<dbReference type="GO" id="GO:0005524">
    <property type="term" value="F:ATP binding"/>
    <property type="evidence" value="ECO:0007669"/>
    <property type="project" value="UniProtKB-UniRule"/>
</dbReference>
<dbReference type="Pfam" id="PF00069">
    <property type="entry name" value="Pkinase"/>
    <property type="match status" value="1"/>
</dbReference>
<dbReference type="AlphaFoldDB" id="A0A5J5EWL0"/>
<evidence type="ECO:0000256" key="4">
    <source>
        <dbReference type="ARBA" id="ARBA00022777"/>
    </source>
</evidence>
<dbReference type="InParanoid" id="A0A5J5EWL0"/>
<dbReference type="GO" id="GO:0007052">
    <property type="term" value="P:mitotic spindle organization"/>
    <property type="evidence" value="ECO:0007669"/>
    <property type="project" value="TreeGrafter"/>
</dbReference>
<evidence type="ECO:0000256" key="6">
    <source>
        <dbReference type="PROSITE-ProRule" id="PRU10141"/>
    </source>
</evidence>
<feature type="binding site" evidence="6">
    <location>
        <position position="121"/>
    </location>
    <ligand>
        <name>ATP</name>
        <dbReference type="ChEBI" id="CHEBI:30616"/>
    </ligand>
</feature>
<dbReference type="GO" id="GO:0000776">
    <property type="term" value="C:kinetochore"/>
    <property type="evidence" value="ECO:0007669"/>
    <property type="project" value="TreeGrafter"/>
</dbReference>
<dbReference type="Gene3D" id="1.10.510.10">
    <property type="entry name" value="Transferase(Phosphotransferase) domain 1"/>
    <property type="match status" value="1"/>
</dbReference>
<dbReference type="InterPro" id="IPR000959">
    <property type="entry name" value="POLO_box_dom"/>
</dbReference>
<comment type="similarity">
    <text evidence="7">Belongs to the protein kinase superfamily. Ser/Thr protein kinase family. CDC5/Polo subfamily.</text>
</comment>
<evidence type="ECO:0000259" key="9">
    <source>
        <dbReference type="PROSITE" id="PS50011"/>
    </source>
</evidence>
<evidence type="ECO:0000256" key="8">
    <source>
        <dbReference type="SAM" id="MobiDB-lite"/>
    </source>
</evidence>
<evidence type="ECO:0000259" key="10">
    <source>
        <dbReference type="PROSITE" id="PS50078"/>
    </source>
</evidence>
<keyword evidence="4 7" id="KW-0418">Kinase</keyword>
<evidence type="ECO:0000256" key="3">
    <source>
        <dbReference type="ARBA" id="ARBA00022741"/>
    </source>
</evidence>
<sequence length="618" mass="69115">MSHRPIALAAVEPNVYRPRNAAKPAASFPLPLQPKKQSDYEVVAPLASKPSRPLASAAAAGAPTTPRIQKIRKKYLCETPPAVLHDLKGVKEYDRGRQLGEGGFARCFLVQNKNGTLFAAKTVSKKSLTSPKMKSKFFGELAVHQKMKHPNIVRFVEVFEDPVNIYMILELCHNKSLMDMMRRRKRFTEPEVRFFMLQLMGALKYMHGRNVIHRDLKLGNIFLDEHMNIKIGDFGLAALLVDENERKKTICGTPNYIAPEVLFGGKDGEGHSFEVDLWAVGVIMYAMLVGKPPFQSTDVNSIYKKIKHNSFEWPGSVMISQSAKALVNALLNSDPDARPSLDEIANHNFFKAGLFPKSIPLSASVRPPSSTDAPAKERSGSSPDVIPFGATLSSRVGKPIPETVTSAVLASLLPIINNLSAFTNGNMRSLPPQPFATVEALRSFRRGEKNKAIFIKKWVDYTNKYGMAYMLSDGTCATLYNDNTSMIVDQIGGDRVEWITQSLADPAQAPNGRQEVVFRRLAMEMTMIKQRSTTSKSLKSKLMIWKRTSNYMNNCLGVTEHWGCDRKVAVREPTVDGLNNFLLWVTHYARLRRCVVFRLIDGTIQVRAALPFPRVWQC</sequence>
<evidence type="ECO:0000256" key="7">
    <source>
        <dbReference type="RuleBase" id="RU361162"/>
    </source>
</evidence>
<dbReference type="FunFam" id="1.10.510.10:FF:000571">
    <property type="entry name" value="Maternal embryonic leucine zipper kinase"/>
    <property type="match status" value="1"/>
</dbReference>
<keyword evidence="12" id="KW-1185">Reference proteome</keyword>
<comment type="caution">
    <text evidence="11">The sequence shown here is derived from an EMBL/GenBank/DDBJ whole genome shotgun (WGS) entry which is preliminary data.</text>
</comment>
<evidence type="ECO:0000313" key="12">
    <source>
        <dbReference type="Proteomes" id="UP000326924"/>
    </source>
</evidence>
<dbReference type="InterPro" id="IPR036947">
    <property type="entry name" value="POLO_box_dom_sf"/>
</dbReference>
<dbReference type="OrthoDB" id="408964at2759"/>
<dbReference type="PROSITE" id="PS50011">
    <property type="entry name" value="PROTEIN_KINASE_DOM"/>
    <property type="match status" value="1"/>
</dbReference>
<comment type="catalytic activity">
    <reaction evidence="7">
        <text>L-threonyl-[protein] + ATP = O-phospho-L-threonyl-[protein] + ADP + H(+)</text>
        <dbReference type="Rhea" id="RHEA:46608"/>
        <dbReference type="Rhea" id="RHEA-COMP:11060"/>
        <dbReference type="Rhea" id="RHEA-COMP:11605"/>
        <dbReference type="ChEBI" id="CHEBI:15378"/>
        <dbReference type="ChEBI" id="CHEBI:30013"/>
        <dbReference type="ChEBI" id="CHEBI:30616"/>
        <dbReference type="ChEBI" id="CHEBI:61977"/>
        <dbReference type="ChEBI" id="CHEBI:456216"/>
        <dbReference type="EC" id="2.7.11.21"/>
    </reaction>
</comment>
<dbReference type="InterPro" id="IPR008271">
    <property type="entry name" value="Ser/Thr_kinase_AS"/>
</dbReference>
<keyword evidence="2 7" id="KW-0808">Transferase</keyword>
<dbReference type="GO" id="GO:0004674">
    <property type="term" value="F:protein serine/threonine kinase activity"/>
    <property type="evidence" value="ECO:0007669"/>
    <property type="project" value="UniProtKB-KW"/>
</dbReference>
<keyword evidence="1 7" id="KW-0723">Serine/threonine-protein kinase</keyword>
<dbReference type="InterPro" id="IPR017441">
    <property type="entry name" value="Protein_kinase_ATP_BS"/>
</dbReference>
<gene>
    <name evidence="11" type="ORF">FN846DRAFT_778839</name>
</gene>
<dbReference type="CDD" id="cd14099">
    <property type="entry name" value="STKc_PLK"/>
    <property type="match status" value="1"/>
</dbReference>
<dbReference type="PROSITE" id="PS00107">
    <property type="entry name" value="PROTEIN_KINASE_ATP"/>
    <property type="match status" value="1"/>
</dbReference>
<dbReference type="GO" id="GO:0000922">
    <property type="term" value="C:spindle pole"/>
    <property type="evidence" value="ECO:0007669"/>
    <property type="project" value="TreeGrafter"/>
</dbReference>
<dbReference type="CDD" id="cd13118">
    <property type="entry name" value="POLO_box_1"/>
    <property type="match status" value="1"/>
</dbReference>
<dbReference type="PANTHER" id="PTHR24345">
    <property type="entry name" value="SERINE/THREONINE-PROTEIN KINASE PLK"/>
    <property type="match status" value="1"/>
</dbReference>
<dbReference type="PROSITE" id="PS50078">
    <property type="entry name" value="POLO_BOX"/>
    <property type="match status" value="1"/>
</dbReference>
<dbReference type="Proteomes" id="UP000326924">
    <property type="component" value="Unassembled WGS sequence"/>
</dbReference>
<dbReference type="EC" id="2.7.11.21" evidence="7"/>
<protein>
    <recommendedName>
        <fullName evidence="7">Serine/threonine-protein kinase</fullName>
        <ecNumber evidence="7">2.7.11.21</ecNumber>
    </recommendedName>
</protein>
<feature type="domain" description="Protein kinase" evidence="9">
    <location>
        <begin position="93"/>
        <end position="350"/>
    </location>
</feature>
<name>A0A5J5EWL0_9PEZI</name>
<dbReference type="FunFam" id="3.30.200.20:FF:000042">
    <property type="entry name" value="Aurora kinase A"/>
    <property type="match status" value="1"/>
</dbReference>
<dbReference type="PROSITE" id="PS00108">
    <property type="entry name" value="PROTEIN_KINASE_ST"/>
    <property type="match status" value="1"/>
</dbReference>
<reference evidence="11 12" key="1">
    <citation type="submission" date="2019-09" db="EMBL/GenBank/DDBJ databases">
        <title>Draft genome of the ectomycorrhizal ascomycete Sphaerosporella brunnea.</title>
        <authorList>
            <consortium name="DOE Joint Genome Institute"/>
            <person name="Benucci G.M."/>
            <person name="Marozzi G."/>
            <person name="Antonielli L."/>
            <person name="Sanchez S."/>
            <person name="Marco P."/>
            <person name="Wang X."/>
            <person name="Falini L.B."/>
            <person name="Barry K."/>
            <person name="Haridas S."/>
            <person name="Lipzen A."/>
            <person name="Labutti K."/>
            <person name="Grigoriev I.V."/>
            <person name="Murat C."/>
            <person name="Martin F."/>
            <person name="Albertini E."/>
            <person name="Donnini D."/>
            <person name="Bonito G."/>
        </authorList>
    </citation>
    <scope>NUCLEOTIDE SEQUENCE [LARGE SCALE GENOMIC DNA]</scope>
    <source>
        <strain evidence="11 12">Sb_GMNB300</strain>
    </source>
</reference>
<feature type="region of interest" description="Disordered" evidence="8">
    <location>
        <begin position="363"/>
        <end position="384"/>
    </location>
</feature>
<dbReference type="EMBL" id="VXIS01000097">
    <property type="protein sequence ID" value="KAA8905664.1"/>
    <property type="molecule type" value="Genomic_DNA"/>
</dbReference>
<dbReference type="SUPFAM" id="SSF82615">
    <property type="entry name" value="Polo-box domain"/>
    <property type="match status" value="1"/>
</dbReference>
<dbReference type="Gene3D" id="3.30.1120.30">
    <property type="entry name" value="POLO box domain"/>
    <property type="match status" value="1"/>
</dbReference>
<dbReference type="InterPro" id="IPR011009">
    <property type="entry name" value="Kinase-like_dom_sf"/>
</dbReference>
<keyword evidence="5 6" id="KW-0067">ATP-binding</keyword>
<evidence type="ECO:0000256" key="1">
    <source>
        <dbReference type="ARBA" id="ARBA00022527"/>
    </source>
</evidence>
<dbReference type="Pfam" id="PF00659">
    <property type="entry name" value="POLO_box"/>
    <property type="match status" value="1"/>
</dbReference>
<dbReference type="GO" id="GO:0005816">
    <property type="term" value="C:spindle pole body"/>
    <property type="evidence" value="ECO:0007669"/>
    <property type="project" value="TreeGrafter"/>
</dbReference>
<dbReference type="SMART" id="SM00220">
    <property type="entry name" value="S_TKc"/>
    <property type="match status" value="1"/>
</dbReference>
<dbReference type="PANTHER" id="PTHR24345:SF0">
    <property type="entry name" value="CELL CYCLE SERINE_THREONINE-PROTEIN KINASE CDC5_MSD2"/>
    <property type="match status" value="1"/>
</dbReference>
<feature type="domain" description="POLO box" evidence="10">
    <location>
        <begin position="454"/>
        <end position="533"/>
    </location>
</feature>
<evidence type="ECO:0000256" key="2">
    <source>
        <dbReference type="ARBA" id="ARBA00022679"/>
    </source>
</evidence>
<organism evidence="11 12">
    <name type="scientific">Sphaerosporella brunnea</name>
    <dbReference type="NCBI Taxonomy" id="1250544"/>
    <lineage>
        <taxon>Eukaryota</taxon>
        <taxon>Fungi</taxon>
        <taxon>Dikarya</taxon>
        <taxon>Ascomycota</taxon>
        <taxon>Pezizomycotina</taxon>
        <taxon>Pezizomycetes</taxon>
        <taxon>Pezizales</taxon>
        <taxon>Pyronemataceae</taxon>
        <taxon>Sphaerosporella</taxon>
    </lineage>
</organism>
<dbReference type="SUPFAM" id="SSF56112">
    <property type="entry name" value="Protein kinase-like (PK-like)"/>
    <property type="match status" value="1"/>
</dbReference>
<evidence type="ECO:0000313" key="11">
    <source>
        <dbReference type="EMBL" id="KAA8905664.1"/>
    </source>
</evidence>
<proteinExistence type="inferred from homology"/>
<accession>A0A5J5EWL0</accession>
<keyword evidence="3 6" id="KW-0547">Nucleotide-binding</keyword>
<dbReference type="GO" id="GO:0005634">
    <property type="term" value="C:nucleus"/>
    <property type="evidence" value="ECO:0007669"/>
    <property type="project" value="TreeGrafter"/>
</dbReference>
<dbReference type="InterPro" id="IPR000719">
    <property type="entry name" value="Prot_kinase_dom"/>
</dbReference>
<dbReference type="FunCoup" id="A0A5J5EWL0">
    <property type="interactions" value="305"/>
</dbReference>